<keyword evidence="3" id="KW-1185">Reference proteome</keyword>
<dbReference type="InterPro" id="IPR000008">
    <property type="entry name" value="C2_dom"/>
</dbReference>
<dbReference type="GO" id="GO:0000149">
    <property type="term" value="F:SNARE binding"/>
    <property type="evidence" value="ECO:0007669"/>
    <property type="project" value="TreeGrafter"/>
</dbReference>
<dbReference type="Pfam" id="PF00168">
    <property type="entry name" value="C2"/>
    <property type="match status" value="2"/>
</dbReference>
<proteinExistence type="predicted"/>
<dbReference type="GO" id="GO:0030276">
    <property type="term" value="F:clathrin binding"/>
    <property type="evidence" value="ECO:0007669"/>
    <property type="project" value="TreeGrafter"/>
</dbReference>
<dbReference type="AlphaFoldDB" id="A0A7R9AEC3"/>
<dbReference type="InterPro" id="IPR035892">
    <property type="entry name" value="C2_domain_sf"/>
</dbReference>
<reference evidence="2" key="1">
    <citation type="submission" date="2020-11" db="EMBL/GenBank/DDBJ databases">
        <authorList>
            <person name="Tran Van P."/>
        </authorList>
    </citation>
    <scope>NUCLEOTIDE SEQUENCE</scope>
</reference>
<dbReference type="OrthoDB" id="270970at2759"/>
<accession>A0A7R9AEC3</accession>
<evidence type="ECO:0000313" key="3">
    <source>
        <dbReference type="Proteomes" id="UP000677054"/>
    </source>
</evidence>
<dbReference type="PANTHER" id="PTHR10024">
    <property type="entry name" value="SYNAPTOTAGMIN"/>
    <property type="match status" value="1"/>
</dbReference>
<dbReference type="GO" id="GO:0001786">
    <property type="term" value="F:phosphatidylserine binding"/>
    <property type="evidence" value="ECO:0007669"/>
    <property type="project" value="TreeGrafter"/>
</dbReference>
<dbReference type="EMBL" id="LR904261">
    <property type="protein sequence ID" value="CAD7252707.1"/>
    <property type="molecule type" value="Genomic_DNA"/>
</dbReference>
<dbReference type="SMART" id="SM00239">
    <property type="entry name" value="C2"/>
    <property type="match status" value="1"/>
</dbReference>
<dbReference type="Gene3D" id="2.60.40.150">
    <property type="entry name" value="C2 domain"/>
    <property type="match status" value="2"/>
</dbReference>
<evidence type="ECO:0000313" key="2">
    <source>
        <dbReference type="EMBL" id="CAD7252707.1"/>
    </source>
</evidence>
<dbReference type="Proteomes" id="UP000677054">
    <property type="component" value="Unassembled WGS sequence"/>
</dbReference>
<gene>
    <name evidence="2" type="ORF">DSTB1V02_LOCUS12463</name>
</gene>
<name>A0A7R9AEC3_9CRUS</name>
<feature type="domain" description="C2" evidence="1">
    <location>
        <begin position="70"/>
        <end position="186"/>
    </location>
</feature>
<sequence length="252" mass="27861">MHLIENNGAPTETEKEIVVSPVRIARADKLAASTASPSLSPVCATGDEKFRWRTQGVGMRRNSESEARKDEAWLTVTVFYQRPTETLHVRVLRVHHASPSQDCFVKLRLLPDRTTRSTSVKKDDAEPLFDEEFVFPLTKEGSSLGQGHTLELSLWSLGPSHKTESVGSAQIPLDSMALDMGRAFTMKRFLTHSTKTKLEIHVMTEGKLGSSESIGKVVIGADVPEPERSHFVEMLSSSTGVVPRWHCLAPAE</sequence>
<dbReference type="GO" id="GO:0017156">
    <property type="term" value="P:calcium-ion regulated exocytosis"/>
    <property type="evidence" value="ECO:0007669"/>
    <property type="project" value="TreeGrafter"/>
</dbReference>
<dbReference type="PROSITE" id="PS50004">
    <property type="entry name" value="C2"/>
    <property type="match status" value="1"/>
</dbReference>
<dbReference type="SUPFAM" id="SSF49562">
    <property type="entry name" value="C2 domain (Calcium/lipid-binding domain, CaLB)"/>
    <property type="match status" value="1"/>
</dbReference>
<dbReference type="GO" id="GO:0070382">
    <property type="term" value="C:exocytic vesicle"/>
    <property type="evidence" value="ECO:0007669"/>
    <property type="project" value="TreeGrafter"/>
</dbReference>
<protein>
    <recommendedName>
        <fullName evidence="1">C2 domain-containing protein</fullName>
    </recommendedName>
</protein>
<dbReference type="EMBL" id="CAJPEV010004744">
    <property type="protein sequence ID" value="CAG0902244.1"/>
    <property type="molecule type" value="Genomic_DNA"/>
</dbReference>
<organism evidence="2">
    <name type="scientific">Darwinula stevensoni</name>
    <dbReference type="NCBI Taxonomy" id="69355"/>
    <lineage>
        <taxon>Eukaryota</taxon>
        <taxon>Metazoa</taxon>
        <taxon>Ecdysozoa</taxon>
        <taxon>Arthropoda</taxon>
        <taxon>Crustacea</taxon>
        <taxon>Oligostraca</taxon>
        <taxon>Ostracoda</taxon>
        <taxon>Podocopa</taxon>
        <taxon>Podocopida</taxon>
        <taxon>Darwinulocopina</taxon>
        <taxon>Darwinuloidea</taxon>
        <taxon>Darwinulidae</taxon>
        <taxon>Darwinula</taxon>
    </lineage>
</organism>
<dbReference type="GO" id="GO:0005886">
    <property type="term" value="C:plasma membrane"/>
    <property type="evidence" value="ECO:0007669"/>
    <property type="project" value="TreeGrafter"/>
</dbReference>
<evidence type="ECO:0000259" key="1">
    <source>
        <dbReference type="PROSITE" id="PS50004"/>
    </source>
</evidence>
<dbReference type="GO" id="GO:0005544">
    <property type="term" value="F:calcium-dependent phospholipid binding"/>
    <property type="evidence" value="ECO:0007669"/>
    <property type="project" value="TreeGrafter"/>
</dbReference>
<dbReference type="GO" id="GO:0005509">
    <property type="term" value="F:calcium ion binding"/>
    <property type="evidence" value="ECO:0007669"/>
    <property type="project" value="TreeGrafter"/>
</dbReference>